<accession>A0A2J7Q9S2</accession>
<evidence type="ECO:0000256" key="1">
    <source>
        <dbReference type="SAM" id="Coils"/>
    </source>
</evidence>
<proteinExistence type="predicted"/>
<evidence type="ECO:0000313" key="3">
    <source>
        <dbReference type="Proteomes" id="UP000235965"/>
    </source>
</evidence>
<evidence type="ECO:0000313" key="2">
    <source>
        <dbReference type="EMBL" id="PNF25340.1"/>
    </source>
</evidence>
<dbReference type="OrthoDB" id="5322683at2759"/>
<dbReference type="Proteomes" id="UP000235965">
    <property type="component" value="Unassembled WGS sequence"/>
</dbReference>
<gene>
    <name evidence="2" type="ORF">B7P43_G10936</name>
</gene>
<comment type="caution">
    <text evidence="2">The sequence shown here is derived from an EMBL/GenBank/DDBJ whole genome shotgun (WGS) entry which is preliminary data.</text>
</comment>
<reference evidence="2 3" key="1">
    <citation type="submission" date="2017-12" db="EMBL/GenBank/DDBJ databases">
        <title>Hemimetabolous genomes reveal molecular basis of termite eusociality.</title>
        <authorList>
            <person name="Harrison M.C."/>
            <person name="Jongepier E."/>
            <person name="Robertson H.M."/>
            <person name="Arning N."/>
            <person name="Bitard-Feildel T."/>
            <person name="Chao H."/>
            <person name="Childers C.P."/>
            <person name="Dinh H."/>
            <person name="Doddapaneni H."/>
            <person name="Dugan S."/>
            <person name="Gowin J."/>
            <person name="Greiner C."/>
            <person name="Han Y."/>
            <person name="Hu H."/>
            <person name="Hughes D.S.T."/>
            <person name="Huylmans A.-K."/>
            <person name="Kemena C."/>
            <person name="Kremer L.P.M."/>
            <person name="Lee S.L."/>
            <person name="Lopez-Ezquerra A."/>
            <person name="Mallet L."/>
            <person name="Monroy-Kuhn J.M."/>
            <person name="Moser A."/>
            <person name="Murali S.C."/>
            <person name="Muzny D.M."/>
            <person name="Otani S."/>
            <person name="Piulachs M.-D."/>
            <person name="Poelchau M."/>
            <person name="Qu J."/>
            <person name="Schaub F."/>
            <person name="Wada-Katsumata A."/>
            <person name="Worley K.C."/>
            <person name="Xie Q."/>
            <person name="Ylla G."/>
            <person name="Poulsen M."/>
            <person name="Gibbs R.A."/>
            <person name="Schal C."/>
            <person name="Richards S."/>
            <person name="Belles X."/>
            <person name="Korb J."/>
            <person name="Bornberg-Bauer E."/>
        </authorList>
    </citation>
    <scope>NUCLEOTIDE SEQUENCE [LARGE SCALE GENOMIC DNA]</scope>
    <source>
        <tissue evidence="2">Whole body</tissue>
    </source>
</reference>
<dbReference type="EMBL" id="NEVH01016344">
    <property type="protein sequence ID" value="PNF25340.1"/>
    <property type="molecule type" value="Genomic_DNA"/>
</dbReference>
<feature type="coiled-coil region" evidence="1">
    <location>
        <begin position="97"/>
        <end position="208"/>
    </location>
</feature>
<protein>
    <submittedName>
        <fullName evidence="2">Uncharacterized protein</fullName>
    </submittedName>
</protein>
<feature type="non-terminal residue" evidence="2">
    <location>
        <position position="703"/>
    </location>
</feature>
<feature type="coiled-coil region" evidence="1">
    <location>
        <begin position="515"/>
        <end position="699"/>
    </location>
</feature>
<dbReference type="AlphaFoldDB" id="A0A2J7Q9S2"/>
<keyword evidence="1" id="KW-0175">Coiled coil</keyword>
<keyword evidence="3" id="KW-1185">Reference proteome</keyword>
<feature type="coiled-coil region" evidence="1">
    <location>
        <begin position="5"/>
        <end position="32"/>
    </location>
</feature>
<organism evidence="2 3">
    <name type="scientific">Cryptotermes secundus</name>
    <dbReference type="NCBI Taxonomy" id="105785"/>
    <lineage>
        <taxon>Eukaryota</taxon>
        <taxon>Metazoa</taxon>
        <taxon>Ecdysozoa</taxon>
        <taxon>Arthropoda</taxon>
        <taxon>Hexapoda</taxon>
        <taxon>Insecta</taxon>
        <taxon>Pterygota</taxon>
        <taxon>Neoptera</taxon>
        <taxon>Polyneoptera</taxon>
        <taxon>Dictyoptera</taxon>
        <taxon>Blattodea</taxon>
        <taxon>Blattoidea</taxon>
        <taxon>Termitoidae</taxon>
        <taxon>Kalotermitidae</taxon>
        <taxon>Cryptotermitinae</taxon>
        <taxon>Cryptotermes</taxon>
    </lineage>
</organism>
<name>A0A2J7Q9S2_9NEOP</name>
<feature type="coiled-coil region" evidence="1">
    <location>
        <begin position="241"/>
        <end position="479"/>
    </location>
</feature>
<sequence>MSFEIASLKEKAQDLELKLNEAAEECKKVRKEKENFGSVLVGSFKAVALLKQCLQALRTDVYDRLNCVKEDVNRLGSQMMDIFDLTKREVETFRKELQEKDNIHTNLRKNLSVLEKELSEHETNIKCKRKLERMLEDLKLSKKNLEIELSENNALIRKLQHELQNMTTTFEKKEQETFELRDNITDLQKKLTEKIERDKDDLVSLRSDYEVKLLSKDTEIRELKNTHNECCSKVISLESDLNITESKLKITSEDYENLKLENEKQDSKMKELEGYCHSLKREFIVLTEEKDRLAGTVEELTSSLTGYERENNVLNEKIKRLTDSLTDADNETATLRAEIEKLSVVLMKANKEKQTLESQNAEIKDAKLKVIENFKSQEVVWNTKSHSDEVKIKNHEAALQSLQRELKNEKQLFEYEISNLSSQLEQSQQKEVVLSAEAEMLKKENIKVKGDHSSLKSELEQTQQRVQLLSAEIEHLNNESTNQGHLLKEKEEGLEIMAAEKEASLVKSAIDSAKLLEAETKLNALSEEREELLKQRALLETKEKDLKQLNIKLEEQLHIESQETKMLNDECKSMKESNDLLTKQVEQLISTVDSLKKTNKENYELIEQLKAEKTALENTININFTQEKELRDAVQNFQSEVSHLKSQNEILTSEREVKTQQLNKLEKELEESIFERSTIKETRLDLEKVLVEKSDLEEQLENL</sequence>